<evidence type="ECO:0000313" key="2">
    <source>
        <dbReference type="EMBL" id="KAG8043209.1"/>
    </source>
</evidence>
<dbReference type="AlphaFoldDB" id="A0A8J5RQJ9"/>
<feature type="region of interest" description="Disordered" evidence="1">
    <location>
        <begin position="63"/>
        <end position="83"/>
    </location>
</feature>
<accession>A0A8J5RQJ9</accession>
<sequence>MHWPSYFLVSGHGSVRSCGNCSLTPGSSVRHSPARSSARRSPLARPSASPRFQPCAVAAASGLSAREQKKRRPPVGGAHALSAAARVRSIDGAREDDNGSYRRKLCVEEGILSKDSDCRRMCVEQLWLSVICILIEGIRMHLTR</sequence>
<evidence type="ECO:0000313" key="3">
    <source>
        <dbReference type="Proteomes" id="UP000729402"/>
    </source>
</evidence>
<proteinExistence type="predicted"/>
<dbReference type="EMBL" id="JAAALK010001096">
    <property type="protein sequence ID" value="KAG8043209.1"/>
    <property type="molecule type" value="Genomic_DNA"/>
</dbReference>
<dbReference type="Proteomes" id="UP000729402">
    <property type="component" value="Unassembled WGS sequence"/>
</dbReference>
<feature type="compositionally biased region" description="Low complexity" evidence="1">
    <location>
        <begin position="27"/>
        <end position="50"/>
    </location>
</feature>
<protein>
    <submittedName>
        <fullName evidence="2">Uncharacterized protein</fullName>
    </submittedName>
</protein>
<evidence type="ECO:0000256" key="1">
    <source>
        <dbReference type="SAM" id="MobiDB-lite"/>
    </source>
</evidence>
<reference evidence="2" key="2">
    <citation type="submission" date="2021-02" db="EMBL/GenBank/DDBJ databases">
        <authorList>
            <person name="Kimball J.A."/>
            <person name="Haas M.W."/>
            <person name="Macchietto M."/>
            <person name="Kono T."/>
            <person name="Duquette J."/>
            <person name="Shao M."/>
        </authorList>
    </citation>
    <scope>NUCLEOTIDE SEQUENCE</scope>
    <source>
        <tissue evidence="2">Fresh leaf tissue</tissue>
    </source>
</reference>
<feature type="region of interest" description="Disordered" evidence="1">
    <location>
        <begin position="24"/>
        <end position="50"/>
    </location>
</feature>
<comment type="caution">
    <text evidence="2">The sequence shown here is derived from an EMBL/GenBank/DDBJ whole genome shotgun (WGS) entry which is preliminary data.</text>
</comment>
<gene>
    <name evidence="2" type="ORF">GUJ93_ZPchr0115g2735</name>
</gene>
<name>A0A8J5RQJ9_ZIZPA</name>
<reference evidence="2" key="1">
    <citation type="journal article" date="2021" name="bioRxiv">
        <title>Whole Genome Assembly and Annotation of Northern Wild Rice, Zizania palustris L., Supports a Whole Genome Duplication in the Zizania Genus.</title>
        <authorList>
            <person name="Haas M."/>
            <person name="Kono T."/>
            <person name="Macchietto M."/>
            <person name="Millas R."/>
            <person name="McGilp L."/>
            <person name="Shao M."/>
            <person name="Duquette J."/>
            <person name="Hirsch C.N."/>
            <person name="Kimball J."/>
        </authorList>
    </citation>
    <scope>NUCLEOTIDE SEQUENCE</scope>
    <source>
        <tissue evidence="2">Fresh leaf tissue</tissue>
    </source>
</reference>
<organism evidence="2 3">
    <name type="scientific">Zizania palustris</name>
    <name type="common">Northern wild rice</name>
    <dbReference type="NCBI Taxonomy" id="103762"/>
    <lineage>
        <taxon>Eukaryota</taxon>
        <taxon>Viridiplantae</taxon>
        <taxon>Streptophyta</taxon>
        <taxon>Embryophyta</taxon>
        <taxon>Tracheophyta</taxon>
        <taxon>Spermatophyta</taxon>
        <taxon>Magnoliopsida</taxon>
        <taxon>Liliopsida</taxon>
        <taxon>Poales</taxon>
        <taxon>Poaceae</taxon>
        <taxon>BOP clade</taxon>
        <taxon>Oryzoideae</taxon>
        <taxon>Oryzeae</taxon>
        <taxon>Zizaniinae</taxon>
        <taxon>Zizania</taxon>
    </lineage>
</organism>
<keyword evidence="3" id="KW-1185">Reference proteome</keyword>